<dbReference type="GO" id="GO:0005886">
    <property type="term" value="C:plasma membrane"/>
    <property type="evidence" value="ECO:0007669"/>
    <property type="project" value="UniProtKB-SubCell"/>
</dbReference>
<keyword evidence="4 6" id="KW-0564">Palmitate</keyword>
<dbReference type="InterPro" id="IPR019606">
    <property type="entry name" value="GerMN"/>
</dbReference>
<dbReference type="NCBIfam" id="NF010141">
    <property type="entry name" value="PRK13616.1"/>
    <property type="match status" value="1"/>
</dbReference>
<evidence type="ECO:0000256" key="3">
    <source>
        <dbReference type="ARBA" id="ARBA00023136"/>
    </source>
</evidence>
<dbReference type="InterPro" id="IPR018910">
    <property type="entry name" value="LpqB_C"/>
</dbReference>
<protein>
    <recommendedName>
        <fullName evidence="6">Lipoprotein LpqB</fullName>
    </recommendedName>
</protein>
<comment type="similarity">
    <text evidence="6">Belongs to the LpqB lipoprotein family.</text>
</comment>
<gene>
    <name evidence="6 9" type="primary">lpqB</name>
    <name evidence="9" type="ORF">GCM10011489_23170</name>
</gene>
<evidence type="ECO:0000256" key="2">
    <source>
        <dbReference type="ARBA" id="ARBA00022729"/>
    </source>
</evidence>
<dbReference type="InterPro" id="IPR023959">
    <property type="entry name" value="LpqB"/>
</dbReference>
<evidence type="ECO:0000256" key="4">
    <source>
        <dbReference type="ARBA" id="ARBA00023139"/>
    </source>
</evidence>
<dbReference type="AlphaFoldDB" id="A0A916T7E7"/>
<evidence type="ECO:0000313" key="10">
    <source>
        <dbReference type="Proteomes" id="UP000621454"/>
    </source>
</evidence>
<keyword evidence="10" id="KW-1185">Reference proteome</keyword>
<dbReference type="EMBL" id="BMGC01000015">
    <property type="protein sequence ID" value="GGB34428.1"/>
    <property type="molecule type" value="Genomic_DNA"/>
</dbReference>
<feature type="domain" description="GerMN" evidence="8">
    <location>
        <begin position="208"/>
        <end position="297"/>
    </location>
</feature>
<proteinExistence type="inferred from homology"/>
<evidence type="ECO:0000256" key="6">
    <source>
        <dbReference type="HAMAP-Rule" id="MF_01373"/>
    </source>
</evidence>
<evidence type="ECO:0000256" key="1">
    <source>
        <dbReference type="ARBA" id="ARBA00022475"/>
    </source>
</evidence>
<dbReference type="InterPro" id="IPR059026">
    <property type="entry name" value="LpqB_N"/>
</dbReference>
<name>A0A916T7E7_9ACTN</name>
<accession>A0A916T7E7</accession>
<keyword evidence="5 6" id="KW-0449">Lipoprotein</keyword>
<dbReference type="Pfam" id="PF10646">
    <property type="entry name" value="Germane"/>
    <property type="match status" value="1"/>
</dbReference>
<evidence type="ECO:0000313" key="9">
    <source>
        <dbReference type="EMBL" id="GGB34428.1"/>
    </source>
</evidence>
<dbReference type="Proteomes" id="UP000621454">
    <property type="component" value="Unassembled WGS sequence"/>
</dbReference>
<dbReference type="Pfam" id="PF10647">
    <property type="entry name" value="Gmad1"/>
    <property type="match status" value="1"/>
</dbReference>
<organism evidence="9 10">
    <name type="scientific">Gordonia jinhuaensis</name>
    <dbReference type="NCBI Taxonomy" id="1517702"/>
    <lineage>
        <taxon>Bacteria</taxon>
        <taxon>Bacillati</taxon>
        <taxon>Actinomycetota</taxon>
        <taxon>Actinomycetes</taxon>
        <taxon>Mycobacteriales</taxon>
        <taxon>Gordoniaceae</taxon>
        <taxon>Gordonia</taxon>
    </lineage>
</organism>
<comment type="caution">
    <text evidence="9">The sequence shown here is derived from an EMBL/GenBank/DDBJ whole genome shotgun (WGS) entry which is preliminary data.</text>
</comment>
<dbReference type="Pfam" id="PF25976">
    <property type="entry name" value="LpqB_N"/>
    <property type="match status" value="1"/>
</dbReference>
<evidence type="ECO:0000256" key="5">
    <source>
        <dbReference type="ARBA" id="ARBA00023288"/>
    </source>
</evidence>
<reference evidence="9" key="2">
    <citation type="submission" date="2020-09" db="EMBL/GenBank/DDBJ databases">
        <authorList>
            <person name="Sun Q."/>
            <person name="Zhou Y."/>
        </authorList>
    </citation>
    <scope>NUCLEOTIDE SEQUENCE</scope>
    <source>
        <strain evidence="9">CGMCC 1.12827</strain>
    </source>
</reference>
<comment type="subcellular location">
    <subcellularLocation>
        <location evidence="6">Cell membrane</location>
        <topology evidence="6">Lipid-anchor</topology>
    </subcellularLocation>
</comment>
<keyword evidence="2 6" id="KW-0732">Signal</keyword>
<evidence type="ECO:0000256" key="7">
    <source>
        <dbReference type="SAM" id="MobiDB-lite"/>
    </source>
</evidence>
<dbReference type="SMART" id="SM00909">
    <property type="entry name" value="Germane"/>
    <property type="match status" value="1"/>
</dbReference>
<feature type="region of interest" description="Disordered" evidence="7">
    <location>
        <begin position="36"/>
        <end position="63"/>
    </location>
</feature>
<sequence length="589" mass="61483">MRPVPRHARRRSATVSAVLVGLLVLVLSGCVSIPNSSSPQPIESLERHDVVPSAPRPSPGMDPESLVRSFLKATANPASGHVAARQFLTSSAMRDWDDRGDTIIISDINVLIDERSDTTFSIRVVGDNDGSLGSDGHLTPGSGRVETRLTLIRENGQWRIDSLPSGVLLDRSVFQSLYRSQQLYFPNHDGDTLTPDPRWLFQPGSQLADQLVGYLVQGPSASIGPAVQNPIPAGASLRGSIDVATGSGVELDFSGLSDLSEKTRELLAAEVIWTLAKADVAGPYRIDADGAPLMDRYADGWAIGDVGEYDPSPAPSSTIGLHVIRDGALLRQVDDSTLTPVTGTLGSARGLLSAAISSDDQRAAGVIHDDGAGGNGAMILAVGAYNSDDREVARGATITRPSFEGGHNTVWAVIDGRVTAAVTDPTTGQTVVNPVDASSVPGVARGAITELQVSRDSSRAAMIVGGQVVVAAIAHGSDGKMSLVQPGRLGLNLSGEAVSLDWVSGDTLVVALDDQDNPIVQIPINGSPAVGLLNTNLTPPVRAVVADTSTIYAGDSRGVLRLGTTNGEPDQYWNEVGPTMGTLAIPVLP</sequence>
<reference evidence="9" key="1">
    <citation type="journal article" date="2014" name="Int. J. Syst. Evol. Microbiol.">
        <title>Complete genome sequence of Corynebacterium casei LMG S-19264T (=DSM 44701T), isolated from a smear-ripened cheese.</title>
        <authorList>
            <consortium name="US DOE Joint Genome Institute (JGI-PGF)"/>
            <person name="Walter F."/>
            <person name="Albersmeier A."/>
            <person name="Kalinowski J."/>
            <person name="Ruckert C."/>
        </authorList>
    </citation>
    <scope>NUCLEOTIDE SEQUENCE</scope>
    <source>
        <strain evidence="9">CGMCC 1.12827</strain>
    </source>
</reference>
<dbReference type="RefSeq" id="WP_229742505.1">
    <property type="nucleotide sequence ID" value="NZ_BMGC01000015.1"/>
</dbReference>
<dbReference type="HAMAP" id="MF_01373">
    <property type="entry name" value="LpqB_lipoprot"/>
    <property type="match status" value="1"/>
</dbReference>
<evidence type="ECO:0000259" key="8">
    <source>
        <dbReference type="SMART" id="SM00909"/>
    </source>
</evidence>
<dbReference type="PROSITE" id="PS51257">
    <property type="entry name" value="PROKAR_LIPOPROTEIN"/>
    <property type="match status" value="1"/>
</dbReference>
<keyword evidence="3 6" id="KW-0472">Membrane</keyword>
<keyword evidence="1 6" id="KW-1003">Cell membrane</keyword>